<name>A0A484B9N1_DRONA</name>
<dbReference type="AlphaFoldDB" id="A0A484B9N1"/>
<dbReference type="Proteomes" id="UP000295192">
    <property type="component" value="Unassembled WGS sequence"/>
</dbReference>
<keyword evidence="2" id="KW-1185">Reference proteome</keyword>
<evidence type="ECO:0000313" key="2">
    <source>
        <dbReference type="Proteomes" id="UP000295192"/>
    </source>
</evidence>
<reference evidence="1 2" key="1">
    <citation type="journal article" date="2019" name="J. Hered.">
        <title>An Improved Genome Assembly for Drosophila navojoa, the Basal Species in the mojavensis Cluster.</title>
        <authorList>
            <person name="Vanderlinde T."/>
            <person name="Dupim E.G."/>
            <person name="Nazario-Yepiz N.O."/>
            <person name="Carvalho A.B."/>
        </authorList>
    </citation>
    <scope>NUCLEOTIDE SEQUENCE [LARGE SCALE GENOMIC DNA]</scope>
    <source>
        <strain evidence="1">Navoj_Jal97</strain>
        <tissue evidence="1">Whole organism</tissue>
    </source>
</reference>
<accession>A0A484B9N1</accession>
<proteinExistence type="predicted"/>
<dbReference type="EMBL" id="LSRL02000075">
    <property type="protein sequence ID" value="TDG45577.1"/>
    <property type="molecule type" value="Genomic_DNA"/>
</dbReference>
<dbReference type="SUPFAM" id="SSF103642">
    <property type="entry name" value="Sec-C motif"/>
    <property type="match status" value="1"/>
</dbReference>
<gene>
    <name evidence="1" type="ORF">AWZ03_008008</name>
</gene>
<protein>
    <submittedName>
        <fullName evidence="1">Uncharacterized protein</fullName>
    </submittedName>
</protein>
<sequence length="136" mass="15327">MSASIISSMCVVVVNVNDNIIMESPLQAALILISHKMQQQQQQRLIIVIIEIVMSRKPGSQLLWLKLRLQLRLRQRLRRRRRLGGALQCSLFELPVCPCRLNASPDKLSVPLYVYSCCSASVSFSDSMFAVRPVGT</sequence>
<comment type="caution">
    <text evidence="1">The sequence shown here is derived from an EMBL/GenBank/DDBJ whole genome shotgun (WGS) entry which is preliminary data.</text>
</comment>
<organism evidence="1 2">
    <name type="scientific">Drosophila navojoa</name>
    <name type="common">Fruit fly</name>
    <dbReference type="NCBI Taxonomy" id="7232"/>
    <lineage>
        <taxon>Eukaryota</taxon>
        <taxon>Metazoa</taxon>
        <taxon>Ecdysozoa</taxon>
        <taxon>Arthropoda</taxon>
        <taxon>Hexapoda</taxon>
        <taxon>Insecta</taxon>
        <taxon>Pterygota</taxon>
        <taxon>Neoptera</taxon>
        <taxon>Endopterygota</taxon>
        <taxon>Diptera</taxon>
        <taxon>Brachycera</taxon>
        <taxon>Muscomorpha</taxon>
        <taxon>Ephydroidea</taxon>
        <taxon>Drosophilidae</taxon>
        <taxon>Drosophila</taxon>
    </lineage>
</organism>
<evidence type="ECO:0000313" key="1">
    <source>
        <dbReference type="EMBL" id="TDG45577.1"/>
    </source>
</evidence>